<feature type="transmembrane region" description="Helical" evidence="5">
    <location>
        <begin position="249"/>
        <end position="275"/>
    </location>
</feature>
<keyword evidence="3 5" id="KW-1133">Transmembrane helix</keyword>
<dbReference type="Proteomes" id="UP000265800">
    <property type="component" value="Unassembled WGS sequence"/>
</dbReference>
<keyword evidence="4 5" id="KW-0472">Membrane</keyword>
<evidence type="ECO:0000256" key="5">
    <source>
        <dbReference type="RuleBase" id="RU363032"/>
    </source>
</evidence>
<reference evidence="7 8" key="1">
    <citation type="submission" date="2018-08" db="EMBL/GenBank/DDBJ databases">
        <title>Meiothermus luteus KCTC 52599 genome sequencing project.</title>
        <authorList>
            <person name="Da Costa M.S."/>
            <person name="Albuquerque L."/>
            <person name="Raposo P."/>
            <person name="Froufe H.J.C."/>
            <person name="Barroso C.S."/>
            <person name="Egas C."/>
        </authorList>
    </citation>
    <scope>NUCLEOTIDE SEQUENCE [LARGE SCALE GENOMIC DNA]</scope>
    <source>
        <strain evidence="7 8">KCTC 52599</strain>
    </source>
</reference>
<evidence type="ECO:0000313" key="8">
    <source>
        <dbReference type="Proteomes" id="UP000265800"/>
    </source>
</evidence>
<dbReference type="GO" id="GO:0005886">
    <property type="term" value="C:plasma membrane"/>
    <property type="evidence" value="ECO:0007669"/>
    <property type="project" value="UniProtKB-SubCell"/>
</dbReference>
<evidence type="ECO:0000256" key="4">
    <source>
        <dbReference type="ARBA" id="ARBA00023136"/>
    </source>
</evidence>
<sequence length="333" mass="36431">MRYALNKAAWYTMAFLAAVVLNYFLPRLIPGNPVDTIVARMAQGGGSEGEARQQIYQTFLKEFGLDRPPLEQFLNYLGNLLRGDLGTSFGNYPAKVADLIAASLPWTVALQLPAILLGWILGNWLGVLAAYRGGWVDRWAFLGFLALSNIPYYCLAILLLYLFSVALPLFPSFGGYAPGTTPHLSLGFVLNVLHHYTLPFLSLVLVLIGGQAVGMRSMAIYELSADYVHYQRSLGVDDRRIVRSIFRNAMLPQITGLALAIGSLVGGALLTEVVFSYPGIGSLLFTAIRQNDYPLIQGITLLVTVAVLAANFIIDLTYGLIDPRVRAAQVGER</sequence>
<dbReference type="InterPro" id="IPR000515">
    <property type="entry name" value="MetI-like"/>
</dbReference>
<evidence type="ECO:0000259" key="6">
    <source>
        <dbReference type="PROSITE" id="PS50928"/>
    </source>
</evidence>
<comment type="subcellular location">
    <subcellularLocation>
        <location evidence="5">Cell membrane</location>
        <topology evidence="5">Multi-pass membrane protein</topology>
    </subcellularLocation>
    <subcellularLocation>
        <location evidence="1">Membrane</location>
        <topology evidence="1">Multi-pass membrane protein</topology>
    </subcellularLocation>
</comment>
<feature type="transmembrane region" description="Helical" evidence="5">
    <location>
        <begin position="193"/>
        <end position="213"/>
    </location>
</feature>
<gene>
    <name evidence="7" type="primary">gsiC_1</name>
    <name evidence="7" type="ORF">Mlute_00607</name>
</gene>
<keyword evidence="8" id="KW-1185">Reference proteome</keyword>
<keyword evidence="2 5" id="KW-0812">Transmembrane</keyword>
<dbReference type="SUPFAM" id="SSF161098">
    <property type="entry name" value="MetI-like"/>
    <property type="match status" value="1"/>
</dbReference>
<dbReference type="PANTHER" id="PTHR43376:SF1">
    <property type="entry name" value="OLIGOPEPTIDE TRANSPORT SYSTEM PERMEASE PROTEIN"/>
    <property type="match status" value="1"/>
</dbReference>
<feature type="transmembrane region" description="Helical" evidence="5">
    <location>
        <begin position="295"/>
        <end position="314"/>
    </location>
</feature>
<feature type="transmembrane region" description="Helical" evidence="5">
    <location>
        <begin position="7"/>
        <end position="25"/>
    </location>
</feature>
<name>A0A399EXT2_9DEIN</name>
<dbReference type="GO" id="GO:0055085">
    <property type="term" value="P:transmembrane transport"/>
    <property type="evidence" value="ECO:0007669"/>
    <property type="project" value="InterPro"/>
</dbReference>
<dbReference type="RefSeq" id="WP_220452056.1">
    <property type="nucleotide sequence ID" value="NZ_QWKZ01000012.1"/>
</dbReference>
<dbReference type="AlphaFoldDB" id="A0A399EXT2"/>
<feature type="transmembrane region" description="Helical" evidence="5">
    <location>
        <begin position="152"/>
        <end position="173"/>
    </location>
</feature>
<comment type="caution">
    <text evidence="7">The sequence shown here is derived from an EMBL/GenBank/DDBJ whole genome shotgun (WGS) entry which is preliminary data.</text>
</comment>
<keyword evidence="5" id="KW-0813">Transport</keyword>
<dbReference type="Gene3D" id="1.10.3720.10">
    <property type="entry name" value="MetI-like"/>
    <property type="match status" value="1"/>
</dbReference>
<organism evidence="7 8">
    <name type="scientific">Meiothermus luteus</name>
    <dbReference type="NCBI Taxonomy" id="2026184"/>
    <lineage>
        <taxon>Bacteria</taxon>
        <taxon>Thermotogati</taxon>
        <taxon>Deinococcota</taxon>
        <taxon>Deinococci</taxon>
        <taxon>Thermales</taxon>
        <taxon>Thermaceae</taxon>
        <taxon>Meiothermus</taxon>
    </lineage>
</organism>
<feature type="transmembrane region" description="Helical" evidence="5">
    <location>
        <begin position="108"/>
        <end position="131"/>
    </location>
</feature>
<proteinExistence type="inferred from homology"/>
<dbReference type="PROSITE" id="PS50928">
    <property type="entry name" value="ABC_TM1"/>
    <property type="match status" value="1"/>
</dbReference>
<evidence type="ECO:0000256" key="1">
    <source>
        <dbReference type="ARBA" id="ARBA00004141"/>
    </source>
</evidence>
<dbReference type="CDD" id="cd06261">
    <property type="entry name" value="TM_PBP2"/>
    <property type="match status" value="1"/>
</dbReference>
<protein>
    <submittedName>
        <fullName evidence="7">Glutathione transport system permease protein GsiC</fullName>
    </submittedName>
</protein>
<dbReference type="Pfam" id="PF00528">
    <property type="entry name" value="BPD_transp_1"/>
    <property type="match status" value="1"/>
</dbReference>
<feature type="domain" description="ABC transmembrane type-1" evidence="6">
    <location>
        <begin position="104"/>
        <end position="314"/>
    </location>
</feature>
<dbReference type="EMBL" id="QWKZ01000012">
    <property type="protein sequence ID" value="RIH88480.1"/>
    <property type="molecule type" value="Genomic_DNA"/>
</dbReference>
<comment type="similarity">
    <text evidence="5">Belongs to the binding-protein-dependent transport system permease family.</text>
</comment>
<evidence type="ECO:0000256" key="2">
    <source>
        <dbReference type="ARBA" id="ARBA00022692"/>
    </source>
</evidence>
<evidence type="ECO:0000313" key="7">
    <source>
        <dbReference type="EMBL" id="RIH88480.1"/>
    </source>
</evidence>
<dbReference type="InterPro" id="IPR035906">
    <property type="entry name" value="MetI-like_sf"/>
</dbReference>
<evidence type="ECO:0000256" key="3">
    <source>
        <dbReference type="ARBA" id="ARBA00022989"/>
    </source>
</evidence>
<accession>A0A399EXT2</accession>
<dbReference type="PANTHER" id="PTHR43376">
    <property type="entry name" value="OLIGOPEPTIDE TRANSPORT SYSTEM PERMEASE PROTEIN"/>
    <property type="match status" value="1"/>
</dbReference>